<keyword evidence="3" id="KW-1185">Reference proteome</keyword>
<organism evidence="2 3">
    <name type="scientific">Coprinellus micaceus</name>
    <name type="common">Glistening ink-cap mushroom</name>
    <name type="synonym">Coprinus micaceus</name>
    <dbReference type="NCBI Taxonomy" id="71717"/>
    <lineage>
        <taxon>Eukaryota</taxon>
        <taxon>Fungi</taxon>
        <taxon>Dikarya</taxon>
        <taxon>Basidiomycota</taxon>
        <taxon>Agaricomycotina</taxon>
        <taxon>Agaricomycetes</taxon>
        <taxon>Agaricomycetidae</taxon>
        <taxon>Agaricales</taxon>
        <taxon>Agaricineae</taxon>
        <taxon>Psathyrellaceae</taxon>
        <taxon>Coprinellus</taxon>
    </lineage>
</organism>
<keyword evidence="1" id="KW-1133">Transmembrane helix</keyword>
<evidence type="ECO:0000313" key="2">
    <source>
        <dbReference type="EMBL" id="TEB06344.1"/>
    </source>
</evidence>
<gene>
    <name evidence="2" type="ORF">FA13DRAFT_1171214</name>
</gene>
<reference evidence="2 3" key="1">
    <citation type="journal article" date="2019" name="Nat. Ecol. Evol.">
        <title>Megaphylogeny resolves global patterns of mushroom evolution.</title>
        <authorList>
            <person name="Varga T."/>
            <person name="Krizsan K."/>
            <person name="Foldi C."/>
            <person name="Dima B."/>
            <person name="Sanchez-Garcia M."/>
            <person name="Sanchez-Ramirez S."/>
            <person name="Szollosi G.J."/>
            <person name="Szarkandi J.G."/>
            <person name="Papp V."/>
            <person name="Albert L."/>
            <person name="Andreopoulos W."/>
            <person name="Angelini C."/>
            <person name="Antonin V."/>
            <person name="Barry K.W."/>
            <person name="Bougher N.L."/>
            <person name="Buchanan P."/>
            <person name="Buyck B."/>
            <person name="Bense V."/>
            <person name="Catcheside P."/>
            <person name="Chovatia M."/>
            <person name="Cooper J."/>
            <person name="Damon W."/>
            <person name="Desjardin D."/>
            <person name="Finy P."/>
            <person name="Geml J."/>
            <person name="Haridas S."/>
            <person name="Hughes K."/>
            <person name="Justo A."/>
            <person name="Karasinski D."/>
            <person name="Kautmanova I."/>
            <person name="Kiss B."/>
            <person name="Kocsube S."/>
            <person name="Kotiranta H."/>
            <person name="LaButti K.M."/>
            <person name="Lechner B.E."/>
            <person name="Liimatainen K."/>
            <person name="Lipzen A."/>
            <person name="Lukacs Z."/>
            <person name="Mihaltcheva S."/>
            <person name="Morgado L.N."/>
            <person name="Niskanen T."/>
            <person name="Noordeloos M.E."/>
            <person name="Ohm R.A."/>
            <person name="Ortiz-Santana B."/>
            <person name="Ovrebo C."/>
            <person name="Racz N."/>
            <person name="Riley R."/>
            <person name="Savchenko A."/>
            <person name="Shiryaev A."/>
            <person name="Soop K."/>
            <person name="Spirin V."/>
            <person name="Szebenyi C."/>
            <person name="Tomsovsky M."/>
            <person name="Tulloss R.E."/>
            <person name="Uehling J."/>
            <person name="Grigoriev I.V."/>
            <person name="Vagvolgyi C."/>
            <person name="Papp T."/>
            <person name="Martin F.M."/>
            <person name="Miettinen O."/>
            <person name="Hibbett D.S."/>
            <person name="Nagy L.G."/>
        </authorList>
    </citation>
    <scope>NUCLEOTIDE SEQUENCE [LARGE SCALE GENOMIC DNA]</scope>
    <source>
        <strain evidence="2 3">FP101781</strain>
    </source>
</reference>
<evidence type="ECO:0000256" key="1">
    <source>
        <dbReference type="SAM" id="Phobius"/>
    </source>
</evidence>
<dbReference type="Proteomes" id="UP000298030">
    <property type="component" value="Unassembled WGS sequence"/>
</dbReference>
<accession>A0A4Y7RBI9</accession>
<evidence type="ECO:0000313" key="3">
    <source>
        <dbReference type="Proteomes" id="UP000298030"/>
    </source>
</evidence>
<keyword evidence="1" id="KW-0812">Transmembrane</keyword>
<dbReference type="AlphaFoldDB" id="A0A4Y7RBI9"/>
<name>A0A4Y7RBI9_COPMI</name>
<sequence>MDEHPLGPQFVSLYFRLGGDESRTPFCLRFRLSRKRTHWPTPNNCDGGCKKRGVLRLGSRSTLPFQVCSVLPMSTLLNVREGSSDKRVRGLVGGSGLAVPILVSYSLVFELRRRSGKFK</sequence>
<protein>
    <submittedName>
        <fullName evidence="2">Uncharacterized protein</fullName>
    </submittedName>
</protein>
<comment type="caution">
    <text evidence="2">The sequence shown here is derived from an EMBL/GenBank/DDBJ whole genome shotgun (WGS) entry which is preliminary data.</text>
</comment>
<proteinExistence type="predicted"/>
<dbReference type="EMBL" id="QPFP01000572">
    <property type="protein sequence ID" value="TEB06344.1"/>
    <property type="molecule type" value="Genomic_DNA"/>
</dbReference>
<keyword evidence="1" id="KW-0472">Membrane</keyword>
<feature type="transmembrane region" description="Helical" evidence="1">
    <location>
        <begin position="91"/>
        <end position="109"/>
    </location>
</feature>